<gene>
    <name evidence="1" type="ORF">L6164_007530</name>
</gene>
<sequence length="319" mass="35795">MTTGVHEIPLVTWTKEFATSPYINKVTPTLVAIDALTSRRNGASQNKNGVFVQRQVAQSKVKKSGELLENLDNELEHVIEDDEEVVVENGGSRQSSDGERNSRRDLKNHAQNQKFIFSAPFPLKMVQTMEAQPAQQPEKWKGAAITELTGAKAEQIWPLLEDFFGLDMWFPTLSTCLPVEGVSGKPGCVRFCAGFRTPVDGSERQTVNWTKQKLIFIDPTHMTYSYSIIDGNVGFYSYVSTVTVLPKEDGCEIQWLYEVEPVEGWKLEDLDYFISTGLNVMARRMEVALQAMEGGLTASMVKWKCSSHCSCLLKSCNYK</sequence>
<keyword evidence="2" id="KW-1185">Reference proteome</keyword>
<name>A0ACB9PGN5_BAUVA</name>
<reference evidence="1 2" key="1">
    <citation type="journal article" date="2022" name="DNA Res.">
        <title>Chromosomal-level genome assembly of the orchid tree Bauhinia variegata (Leguminosae; Cercidoideae) supports the allotetraploid origin hypothesis of Bauhinia.</title>
        <authorList>
            <person name="Zhong Y."/>
            <person name="Chen Y."/>
            <person name="Zheng D."/>
            <person name="Pang J."/>
            <person name="Liu Y."/>
            <person name="Luo S."/>
            <person name="Meng S."/>
            <person name="Qian L."/>
            <person name="Wei D."/>
            <person name="Dai S."/>
            <person name="Zhou R."/>
        </authorList>
    </citation>
    <scope>NUCLEOTIDE SEQUENCE [LARGE SCALE GENOMIC DNA]</scope>
    <source>
        <strain evidence="1">BV-YZ2020</strain>
    </source>
</reference>
<dbReference type="Proteomes" id="UP000828941">
    <property type="component" value="Chromosome 4"/>
</dbReference>
<accession>A0ACB9PGN5</accession>
<evidence type="ECO:0000313" key="2">
    <source>
        <dbReference type="Proteomes" id="UP000828941"/>
    </source>
</evidence>
<evidence type="ECO:0000313" key="1">
    <source>
        <dbReference type="EMBL" id="KAI4346651.1"/>
    </source>
</evidence>
<proteinExistence type="predicted"/>
<organism evidence="1 2">
    <name type="scientific">Bauhinia variegata</name>
    <name type="common">Purple orchid tree</name>
    <name type="synonym">Phanera variegata</name>
    <dbReference type="NCBI Taxonomy" id="167791"/>
    <lineage>
        <taxon>Eukaryota</taxon>
        <taxon>Viridiplantae</taxon>
        <taxon>Streptophyta</taxon>
        <taxon>Embryophyta</taxon>
        <taxon>Tracheophyta</taxon>
        <taxon>Spermatophyta</taxon>
        <taxon>Magnoliopsida</taxon>
        <taxon>eudicotyledons</taxon>
        <taxon>Gunneridae</taxon>
        <taxon>Pentapetalae</taxon>
        <taxon>rosids</taxon>
        <taxon>fabids</taxon>
        <taxon>Fabales</taxon>
        <taxon>Fabaceae</taxon>
        <taxon>Cercidoideae</taxon>
        <taxon>Cercideae</taxon>
        <taxon>Bauhiniinae</taxon>
        <taxon>Bauhinia</taxon>
    </lineage>
</organism>
<protein>
    <submittedName>
        <fullName evidence="1">Uncharacterized protein</fullName>
    </submittedName>
</protein>
<dbReference type="EMBL" id="CM039429">
    <property type="protein sequence ID" value="KAI4346651.1"/>
    <property type="molecule type" value="Genomic_DNA"/>
</dbReference>
<comment type="caution">
    <text evidence="1">The sequence shown here is derived from an EMBL/GenBank/DDBJ whole genome shotgun (WGS) entry which is preliminary data.</text>
</comment>